<name>A0A431UBA4_STEMA</name>
<dbReference type="RefSeq" id="WP_126930172.1">
    <property type="nucleotide sequence ID" value="NZ_RXLZ01000068.1"/>
</dbReference>
<dbReference type="Gene3D" id="3.30.565.10">
    <property type="entry name" value="Histidine kinase-like ATPase, C-terminal domain"/>
    <property type="match status" value="1"/>
</dbReference>
<evidence type="ECO:0000313" key="1">
    <source>
        <dbReference type="EMBL" id="RTQ86258.1"/>
    </source>
</evidence>
<evidence type="ECO:0000313" key="2">
    <source>
        <dbReference type="Proteomes" id="UP000271705"/>
    </source>
</evidence>
<proteinExistence type="predicted"/>
<dbReference type="AlphaFoldDB" id="A0A431UBA4"/>
<gene>
    <name evidence="1" type="ORF">EKL94_18600</name>
</gene>
<dbReference type="SUPFAM" id="SSF55874">
    <property type="entry name" value="ATPase domain of HSP90 chaperone/DNA topoisomerase II/histidine kinase"/>
    <property type="match status" value="1"/>
</dbReference>
<dbReference type="Proteomes" id="UP000271705">
    <property type="component" value="Unassembled WGS sequence"/>
</dbReference>
<protein>
    <submittedName>
        <fullName evidence="1">ATP-binding protein</fullName>
    </submittedName>
</protein>
<keyword evidence="1" id="KW-0547">Nucleotide-binding</keyword>
<comment type="caution">
    <text evidence="1">The sequence shown here is derived from an EMBL/GenBank/DDBJ whole genome shotgun (WGS) entry which is preliminary data.</text>
</comment>
<sequence>MKKTATWKQRRVAKFRERKRLARMEMCPRKTSSRLKRRARLKAVAPVKLHVTSAGKTIRRHELTPPEVLDLEGNYAETIKFLKNLRFATSRRGNFHIEMKGVKDISPAAALLLVAECDRWRELTKSQWLRAESVSDWEPSVRRRLKEMGFFKVLNTRSPPDDPFVAGEDRYVPFLTGTRNPGAPAFKLQEEIEALGPSVADPGALYEGLVEAMTNVAQHAYSSGKGEFGPKRWWISASVNEERHSMTVLVVDHGVGIAKTLPRSKVWERIRQVVPLEMLNDDAEIVLAAFTKGGEYKSQTGEEHRGKGLRENIKGYVESHNSRGRLRVITNRAGYTYSRNNNDEEEASFAVPVPFDGTFIEWVIEDYGQERNEDN</sequence>
<reference evidence="1 2" key="1">
    <citation type="submission" date="2018-12" db="EMBL/GenBank/DDBJ databases">
        <authorList>
            <person name="Kartti S."/>
            <person name="Manni A."/>
            <person name="Chemao El Fihri M.W."/>
            <person name="Laamarti M."/>
            <person name="Temsamani L."/>
            <person name="El Jamali J.E."/>
            <person name="Ouadghiri M."/>
            <person name="Ibrahimi A."/>
            <person name="Filati-Maltouf A."/>
        </authorList>
    </citation>
    <scope>NUCLEOTIDE SEQUENCE [LARGE SCALE GENOMIC DNA]</scope>
    <source>
        <strain evidence="1 2">MDMC339</strain>
    </source>
</reference>
<keyword evidence="1" id="KW-0067">ATP-binding</keyword>
<dbReference type="InterPro" id="IPR036890">
    <property type="entry name" value="HATPase_C_sf"/>
</dbReference>
<accession>A0A431UBA4</accession>
<organism evidence="1 2">
    <name type="scientific">Stenotrophomonas maltophilia</name>
    <name type="common">Pseudomonas maltophilia</name>
    <name type="synonym">Xanthomonas maltophilia</name>
    <dbReference type="NCBI Taxonomy" id="40324"/>
    <lineage>
        <taxon>Bacteria</taxon>
        <taxon>Pseudomonadati</taxon>
        <taxon>Pseudomonadota</taxon>
        <taxon>Gammaproteobacteria</taxon>
        <taxon>Lysobacterales</taxon>
        <taxon>Lysobacteraceae</taxon>
        <taxon>Stenotrophomonas</taxon>
        <taxon>Stenotrophomonas maltophilia group</taxon>
    </lineage>
</organism>
<dbReference type="GO" id="GO:0005524">
    <property type="term" value="F:ATP binding"/>
    <property type="evidence" value="ECO:0007669"/>
    <property type="project" value="UniProtKB-KW"/>
</dbReference>
<dbReference type="EMBL" id="RXLZ01000068">
    <property type="protein sequence ID" value="RTQ86258.1"/>
    <property type="molecule type" value="Genomic_DNA"/>
</dbReference>